<dbReference type="InterPro" id="IPR051035">
    <property type="entry name" value="Mito_inheritance_9"/>
</dbReference>
<feature type="region of interest" description="Disordered" evidence="1">
    <location>
        <begin position="558"/>
        <end position="577"/>
    </location>
</feature>
<dbReference type="Proteomes" id="UP000193067">
    <property type="component" value="Unassembled WGS sequence"/>
</dbReference>
<evidence type="ECO:0000313" key="3">
    <source>
        <dbReference type="EMBL" id="OSD05708.1"/>
    </source>
</evidence>
<dbReference type="PANTHER" id="PTHR36091:SF2">
    <property type="entry name" value="AMINOGLYCOSIDE PHOSPHOTRANSFERASE DOMAIN-CONTAINING PROTEIN"/>
    <property type="match status" value="1"/>
</dbReference>
<sequence length="577" mass="65305">MMLLRASSTRFLAGNSRVGFALHCYKRRLHIGPEDEHEFFSVTKTRWLYNDEKQRAIRYVPFNVEAFVDTAIQAADAQSCVSMKKVHEDMVKRIFALNFDNGKELIAKIPFPTSGPKHLCTASEVATLDYLRNCNGIPVPDVRAWCSRADSSPVGTEYIMYEKMQGVPLLQHDRARLDAPIWEDAYIAGALPLVQRLETYLHMIPFAQIGSLYYKEDVDESLRDRPLYKVDMPPSMGSERFCIGPTVDREFWRAGRAALDIDRGPWPDMHSYMRALASCARASIDAFPPEPSTKAKYHQLISDYEKLIPHISPEQRPYVLWHPDLNARNIIVTESSEPCAVVGFVDWQGAIIAPDHLQLQIPPAYEAEEHPMVNDGDGTAMPSLRPEADALEGEEKQSVQLALRRLQRKKMHELYVRENEPELGKEMYDTLCSPGRRLVTLPGQLIARGVEDGLAAIEKSFLIVRAMWSMVAEVDEKGVPVVEFPIDISDAEAKRIQEEVEQRAQDEEMADPVLAMLGIMRAHEGEVPAEQYEVAKSVVEGARQALLNAAPTLEEKERRARAWPLQDGKHSDAERCW</sequence>
<dbReference type="GO" id="GO:0005739">
    <property type="term" value="C:mitochondrion"/>
    <property type="evidence" value="ECO:0007669"/>
    <property type="project" value="TreeGrafter"/>
</dbReference>
<proteinExistence type="predicted"/>
<dbReference type="InterPro" id="IPR002575">
    <property type="entry name" value="Aminoglycoside_PTrfase"/>
</dbReference>
<reference evidence="3 4" key="1">
    <citation type="journal article" date="2015" name="Biotechnol. Biofuels">
        <title>Enhanced degradation of softwood versus hardwood by the white-rot fungus Pycnoporus coccineus.</title>
        <authorList>
            <person name="Couturier M."/>
            <person name="Navarro D."/>
            <person name="Chevret D."/>
            <person name="Henrissat B."/>
            <person name="Piumi F."/>
            <person name="Ruiz-Duenas F.J."/>
            <person name="Martinez A.T."/>
            <person name="Grigoriev I.V."/>
            <person name="Riley R."/>
            <person name="Lipzen A."/>
            <person name="Berrin J.G."/>
            <person name="Master E.R."/>
            <person name="Rosso M.N."/>
        </authorList>
    </citation>
    <scope>NUCLEOTIDE SEQUENCE [LARGE SCALE GENOMIC DNA]</scope>
    <source>
        <strain evidence="3 4">BRFM310</strain>
    </source>
</reference>
<dbReference type="SUPFAM" id="SSF56112">
    <property type="entry name" value="Protein kinase-like (PK-like)"/>
    <property type="match status" value="1"/>
</dbReference>
<keyword evidence="4" id="KW-1185">Reference proteome</keyword>
<dbReference type="AlphaFoldDB" id="A0A1Y2IX70"/>
<protein>
    <recommendedName>
        <fullName evidence="2">Aminoglycoside phosphotransferase domain-containing protein</fullName>
    </recommendedName>
</protein>
<feature type="domain" description="Aminoglycoside phosphotransferase" evidence="2">
    <location>
        <begin position="298"/>
        <end position="351"/>
    </location>
</feature>
<dbReference type="EMBL" id="KZ084092">
    <property type="protein sequence ID" value="OSD05708.1"/>
    <property type="molecule type" value="Genomic_DNA"/>
</dbReference>
<evidence type="ECO:0000313" key="4">
    <source>
        <dbReference type="Proteomes" id="UP000193067"/>
    </source>
</evidence>
<feature type="compositionally biased region" description="Basic and acidic residues" evidence="1">
    <location>
        <begin position="567"/>
        <end position="577"/>
    </location>
</feature>
<gene>
    <name evidence="3" type="ORF">PYCCODRAFT_1384679</name>
</gene>
<accession>A0A1Y2IX70</accession>
<dbReference type="OrthoDB" id="2968323at2759"/>
<dbReference type="PANTHER" id="PTHR36091">
    <property type="entry name" value="ALTERED INHERITANCE OF MITOCHONDRIA PROTEIN 9, MITOCHONDRIAL"/>
    <property type="match status" value="1"/>
</dbReference>
<organism evidence="3 4">
    <name type="scientific">Trametes coccinea (strain BRFM310)</name>
    <name type="common">Pycnoporus coccineus</name>
    <dbReference type="NCBI Taxonomy" id="1353009"/>
    <lineage>
        <taxon>Eukaryota</taxon>
        <taxon>Fungi</taxon>
        <taxon>Dikarya</taxon>
        <taxon>Basidiomycota</taxon>
        <taxon>Agaricomycotina</taxon>
        <taxon>Agaricomycetes</taxon>
        <taxon>Polyporales</taxon>
        <taxon>Polyporaceae</taxon>
        <taxon>Trametes</taxon>
    </lineage>
</organism>
<evidence type="ECO:0000259" key="2">
    <source>
        <dbReference type="Pfam" id="PF01636"/>
    </source>
</evidence>
<dbReference type="InterPro" id="IPR011009">
    <property type="entry name" value="Kinase-like_dom_sf"/>
</dbReference>
<evidence type="ECO:0000256" key="1">
    <source>
        <dbReference type="SAM" id="MobiDB-lite"/>
    </source>
</evidence>
<dbReference type="Pfam" id="PF01636">
    <property type="entry name" value="APH"/>
    <property type="match status" value="1"/>
</dbReference>
<name>A0A1Y2IX70_TRAC3</name>